<comment type="caution">
    <text evidence="2">The sequence shown here is derived from an EMBL/GenBank/DDBJ whole genome shotgun (WGS) entry which is preliminary data.</text>
</comment>
<dbReference type="EMBL" id="LAZR01050271">
    <property type="protein sequence ID" value="KKK87727.1"/>
    <property type="molecule type" value="Genomic_DNA"/>
</dbReference>
<keyword evidence="1" id="KW-0812">Transmembrane</keyword>
<accession>A0A0F8Z1X2</accession>
<protein>
    <submittedName>
        <fullName evidence="2">Uncharacterized protein</fullName>
    </submittedName>
</protein>
<feature type="non-terminal residue" evidence="2">
    <location>
        <position position="33"/>
    </location>
</feature>
<evidence type="ECO:0000256" key="1">
    <source>
        <dbReference type="SAM" id="Phobius"/>
    </source>
</evidence>
<proteinExistence type="predicted"/>
<keyword evidence="1" id="KW-0472">Membrane</keyword>
<feature type="transmembrane region" description="Helical" evidence="1">
    <location>
        <begin position="6"/>
        <end position="23"/>
    </location>
</feature>
<evidence type="ECO:0000313" key="2">
    <source>
        <dbReference type="EMBL" id="KKK87727.1"/>
    </source>
</evidence>
<dbReference type="AlphaFoldDB" id="A0A0F8Z1X2"/>
<sequence length="33" mass="3737">MNLIHVLLGISLVILPLIIIRGLRKKSSWIKPT</sequence>
<name>A0A0F8Z1X2_9ZZZZ</name>
<gene>
    <name evidence="2" type="ORF">LCGC14_2750320</name>
</gene>
<organism evidence="2">
    <name type="scientific">marine sediment metagenome</name>
    <dbReference type="NCBI Taxonomy" id="412755"/>
    <lineage>
        <taxon>unclassified sequences</taxon>
        <taxon>metagenomes</taxon>
        <taxon>ecological metagenomes</taxon>
    </lineage>
</organism>
<reference evidence="2" key="1">
    <citation type="journal article" date="2015" name="Nature">
        <title>Complex archaea that bridge the gap between prokaryotes and eukaryotes.</title>
        <authorList>
            <person name="Spang A."/>
            <person name="Saw J.H."/>
            <person name="Jorgensen S.L."/>
            <person name="Zaremba-Niedzwiedzka K."/>
            <person name="Martijn J."/>
            <person name="Lind A.E."/>
            <person name="van Eijk R."/>
            <person name="Schleper C."/>
            <person name="Guy L."/>
            <person name="Ettema T.J."/>
        </authorList>
    </citation>
    <scope>NUCLEOTIDE SEQUENCE</scope>
</reference>
<keyword evidence="1" id="KW-1133">Transmembrane helix</keyword>